<dbReference type="OrthoDB" id="580775at2"/>
<dbReference type="Pfam" id="PF00501">
    <property type="entry name" value="AMP-binding"/>
    <property type="match status" value="1"/>
</dbReference>
<proteinExistence type="predicted"/>
<evidence type="ECO:0000313" key="4">
    <source>
        <dbReference type="Proteomes" id="UP000031563"/>
    </source>
</evidence>
<evidence type="ECO:0000259" key="1">
    <source>
        <dbReference type="Pfam" id="PF00501"/>
    </source>
</evidence>
<dbReference type="AlphaFoldDB" id="A0A0F5I7I8"/>
<dbReference type="Gene3D" id="3.30.300.30">
    <property type="match status" value="1"/>
</dbReference>
<organism evidence="3 4">
    <name type="scientific">Bacillus thermotolerans</name>
    <name type="common">Quasibacillus thermotolerans</name>
    <dbReference type="NCBI Taxonomy" id="1221996"/>
    <lineage>
        <taxon>Bacteria</taxon>
        <taxon>Bacillati</taxon>
        <taxon>Bacillota</taxon>
        <taxon>Bacilli</taxon>
        <taxon>Bacillales</taxon>
        <taxon>Bacillaceae</taxon>
        <taxon>Bacillus</taxon>
    </lineage>
</organism>
<dbReference type="EMBL" id="JWIR02000021">
    <property type="protein sequence ID" value="KKB41501.1"/>
    <property type="molecule type" value="Genomic_DNA"/>
</dbReference>
<sequence>MLSYKHGVEEQLEKEVLQNLQTEKLKRQVDYVYRHSPMYAAKFDKAGFKPADIQTLDDLAKIPFTEKWEIRESQKDVFDLGSHQCADMEDVIRIHSSSGTTGKPTYVGITKRDSEVWTDIVSRVYYTAGVRPEHKVIFAMGLSFFVGGLPLKDGIERLGATFIPIGTGASERLVTTALSLKPDVLLCTPSYANYLADYIRSIDMDPKDLGIKLIGTGGEPGGGLPEVRQKIEQDWGARVFEAMGNADMAPVVFSECPDGNGMHFVAPDYVICELIDPDSGEVKPMEDGSSGELVYTAIDRECVPLLRFRTRDLITVKTGKCSCGRSSFRIRCIGRTDDMLIIRGVNVFPTAIKDVVSSLYPRTTGEIQIMLYQEGPAVEPPLHIKAEYAKETSPEALPASKKEVKDLLRAKLMFKANVELVPEATLPRFEMKSKYVEVTL</sequence>
<accession>A0A0F5I7I8</accession>
<dbReference type="InterPro" id="IPR045851">
    <property type="entry name" value="AMP-bd_C_sf"/>
</dbReference>
<feature type="domain" description="AMP-dependent ligase C-terminal" evidence="2">
    <location>
        <begin position="344"/>
        <end position="436"/>
    </location>
</feature>
<dbReference type="Proteomes" id="UP000031563">
    <property type="component" value="Unassembled WGS sequence"/>
</dbReference>
<keyword evidence="4" id="KW-1185">Reference proteome</keyword>
<evidence type="ECO:0000259" key="2">
    <source>
        <dbReference type="Pfam" id="PF14535"/>
    </source>
</evidence>
<dbReference type="InterPro" id="IPR000873">
    <property type="entry name" value="AMP-dep_synth/lig_dom"/>
</dbReference>
<reference evidence="3" key="1">
    <citation type="submission" date="2015-02" db="EMBL/GenBank/DDBJ databases">
        <title>Genome Assembly of Bacillaceae bacterium MTCC 8252.</title>
        <authorList>
            <person name="Verma A."/>
            <person name="Khatri I."/>
            <person name="Mual P."/>
            <person name="Subramanian S."/>
            <person name="Krishnamurthi S."/>
        </authorList>
    </citation>
    <scope>NUCLEOTIDE SEQUENCE [LARGE SCALE GENOMIC DNA]</scope>
    <source>
        <strain evidence="3">MTCC 8252</strain>
    </source>
</reference>
<dbReference type="PANTHER" id="PTHR43845:SF1">
    <property type="entry name" value="BLR5969 PROTEIN"/>
    <property type="match status" value="1"/>
</dbReference>
<dbReference type="Pfam" id="PF14535">
    <property type="entry name" value="AMP-binding_C_2"/>
    <property type="match status" value="1"/>
</dbReference>
<dbReference type="STRING" id="1221996.QY95_00645"/>
<gene>
    <name evidence="3" type="ORF">QY95_00645</name>
</gene>
<evidence type="ECO:0000313" key="3">
    <source>
        <dbReference type="EMBL" id="KKB41501.1"/>
    </source>
</evidence>
<dbReference type="Gene3D" id="3.40.50.12780">
    <property type="entry name" value="N-terminal domain of ligase-like"/>
    <property type="match status" value="1"/>
</dbReference>
<dbReference type="SUPFAM" id="SSF56801">
    <property type="entry name" value="Acetyl-CoA synthetase-like"/>
    <property type="match status" value="1"/>
</dbReference>
<feature type="domain" description="AMP-dependent synthetase/ligase" evidence="1">
    <location>
        <begin position="63"/>
        <end position="295"/>
    </location>
</feature>
<dbReference type="PANTHER" id="PTHR43845">
    <property type="entry name" value="BLR5969 PROTEIN"/>
    <property type="match status" value="1"/>
</dbReference>
<protein>
    <submittedName>
        <fullName evidence="3">Phenylacetate-coenzyme A ligase</fullName>
    </submittedName>
</protein>
<dbReference type="InterPro" id="IPR042099">
    <property type="entry name" value="ANL_N_sf"/>
</dbReference>
<dbReference type="GO" id="GO:0016874">
    <property type="term" value="F:ligase activity"/>
    <property type="evidence" value="ECO:0007669"/>
    <property type="project" value="UniProtKB-KW"/>
</dbReference>
<keyword evidence="3" id="KW-0436">Ligase</keyword>
<name>A0A0F5I7I8_BACTR</name>
<comment type="caution">
    <text evidence="3">The sequence shown here is derived from an EMBL/GenBank/DDBJ whole genome shotgun (WGS) entry which is preliminary data.</text>
</comment>
<dbReference type="InterPro" id="IPR028154">
    <property type="entry name" value="AMP-dep_Lig_C"/>
</dbReference>